<feature type="compositionally biased region" description="Basic and acidic residues" evidence="1">
    <location>
        <begin position="78"/>
        <end position="88"/>
    </location>
</feature>
<protein>
    <submittedName>
        <fullName evidence="3">Helix-turn-helix domain-containing protein</fullName>
    </submittedName>
</protein>
<dbReference type="InterPro" id="IPR010982">
    <property type="entry name" value="Lambda_DNA-bd_dom_sf"/>
</dbReference>
<accession>A0ABX9AGC1</accession>
<evidence type="ECO:0000256" key="1">
    <source>
        <dbReference type="SAM" id="MobiDB-lite"/>
    </source>
</evidence>
<dbReference type="SUPFAM" id="SSF47413">
    <property type="entry name" value="lambda repressor-like DNA-binding domains"/>
    <property type="match status" value="1"/>
</dbReference>
<organism evidence="3 4">
    <name type="scientific">Symbiopectobacterium purcellii</name>
    <dbReference type="NCBI Taxonomy" id="2871826"/>
    <lineage>
        <taxon>Bacteria</taxon>
        <taxon>Pseudomonadati</taxon>
        <taxon>Pseudomonadota</taxon>
        <taxon>Gammaproteobacteria</taxon>
        <taxon>Enterobacterales</taxon>
        <taxon>Enterobacteriaceae</taxon>
    </lineage>
</organism>
<evidence type="ECO:0000259" key="2">
    <source>
        <dbReference type="PROSITE" id="PS50943"/>
    </source>
</evidence>
<evidence type="ECO:0000313" key="3">
    <source>
        <dbReference type="EMBL" id="QZN94137.1"/>
    </source>
</evidence>
<keyword evidence="4" id="KW-1185">Reference proteome</keyword>
<evidence type="ECO:0000313" key="4">
    <source>
        <dbReference type="Proteomes" id="UP000825886"/>
    </source>
</evidence>
<dbReference type="Pfam" id="PF01381">
    <property type="entry name" value="HTH_3"/>
    <property type="match status" value="1"/>
</dbReference>
<dbReference type="SMART" id="SM00530">
    <property type="entry name" value="HTH_XRE"/>
    <property type="match status" value="1"/>
</dbReference>
<dbReference type="EMBL" id="CP081864">
    <property type="protein sequence ID" value="QZN94137.1"/>
    <property type="molecule type" value="Genomic_DNA"/>
</dbReference>
<dbReference type="CDD" id="cd00093">
    <property type="entry name" value="HTH_XRE"/>
    <property type="match status" value="1"/>
</dbReference>
<dbReference type="Proteomes" id="UP000825886">
    <property type="component" value="Chromosome"/>
</dbReference>
<dbReference type="Gene3D" id="1.10.260.40">
    <property type="entry name" value="lambda repressor-like DNA-binding domains"/>
    <property type="match status" value="1"/>
</dbReference>
<gene>
    <name evidence="3" type="ORF">K6K13_12110</name>
</gene>
<proteinExistence type="predicted"/>
<dbReference type="PROSITE" id="PS50943">
    <property type="entry name" value="HTH_CROC1"/>
    <property type="match status" value="1"/>
</dbReference>
<name>A0ABX9AGC1_9ENTR</name>
<sequence length="139" mass="16136">MKEHSIYKTSAQKITQVLYEKGWNRSELARRMGLSVQAVQQWAAGATKPNGKNLTKLAETTGKPEHWFFIESSEEQESADKPASKNESTDLNQQQRRLIELFDQMPESEKGKMIHLFEEKVKEYDRLLNELIALKNKRV</sequence>
<dbReference type="InterPro" id="IPR001387">
    <property type="entry name" value="Cro/C1-type_HTH"/>
</dbReference>
<feature type="domain" description="HTH cro/C1-type" evidence="2">
    <location>
        <begin position="20"/>
        <end position="68"/>
    </location>
</feature>
<reference evidence="3 4" key="1">
    <citation type="submission" date="2021-08" db="EMBL/GenBank/DDBJ databases">
        <title>Culture and genomic analysis of Symbiopectobacterium purcellii sp. nov. gen. nov., isolated from the leafhopper Empoasca decipiens.</title>
        <authorList>
            <person name="Nadal-Jimenez P."/>
            <person name="Siozios S."/>
            <person name="Halliday N."/>
            <person name="Camara M."/>
            <person name="Hurst G.D.D."/>
        </authorList>
    </citation>
    <scope>NUCLEOTIDE SEQUENCE [LARGE SCALE GENOMIC DNA]</scope>
    <source>
        <strain evidence="3 4">SyEd1</strain>
    </source>
</reference>
<feature type="region of interest" description="Disordered" evidence="1">
    <location>
        <begin position="70"/>
        <end position="92"/>
    </location>
</feature>